<protein>
    <submittedName>
        <fullName evidence="3">Glycosyltransferase family 4 protein</fullName>
    </submittedName>
</protein>
<keyword evidence="4" id="KW-1185">Reference proteome</keyword>
<evidence type="ECO:0000313" key="3">
    <source>
        <dbReference type="EMBL" id="MBM0747782.1"/>
    </source>
</evidence>
<proteinExistence type="predicted"/>
<dbReference type="InterPro" id="IPR028098">
    <property type="entry name" value="Glyco_trans_4-like_N"/>
</dbReference>
<dbReference type="CDD" id="cd03808">
    <property type="entry name" value="GT4_CapM-like"/>
    <property type="match status" value="1"/>
</dbReference>
<dbReference type="Pfam" id="PF00534">
    <property type="entry name" value="Glycos_transf_1"/>
    <property type="match status" value="1"/>
</dbReference>
<dbReference type="GeneID" id="84691728"/>
<name>A0ABS1Z671_9GAMM</name>
<dbReference type="Pfam" id="PF13477">
    <property type="entry name" value="Glyco_trans_4_2"/>
    <property type="match status" value="1"/>
</dbReference>
<sequence length="370" mass="42045">MKIVISANTSWYIYNFRRNTISSLLENGYQVIVVAPKDEYSDKIIDLGACFKDINIQRDGTNPIKDLFTCINFYFLYKEISPNLVLNFTPKNNIYSTISAKLLRIKVINNIAGLGTVFVNETIVSKVTRLLYKISQPHADMIFFQNDDDRNIFLENRITSKDKSERLRGSGVDLTRFKIQEAKNDGVTRFLLVARMLYEKGITYYADAAKILKKEHGDSVEFFLLGFIDDHNPKGISSKVIDEWVKGGWIIYQGISDAVEKEMALVDCVVLPSFYREGVPKSLLEAGAMGKPIITTDNVGCRETVDDYVNGFVCQPRSLESLLKAMKLIIGMTHDERLAMGAKSRQKMEENFDEKVVISRYMLAIDKLTS</sequence>
<evidence type="ECO:0000259" key="2">
    <source>
        <dbReference type="Pfam" id="PF13477"/>
    </source>
</evidence>
<gene>
    <name evidence="3" type="ORF">JJB79_10190</name>
</gene>
<feature type="domain" description="Glycosyltransferase subfamily 4-like N-terminal" evidence="2">
    <location>
        <begin position="2"/>
        <end position="146"/>
    </location>
</feature>
<dbReference type="RefSeq" id="WP_039385344.1">
    <property type="nucleotide sequence ID" value="NZ_CP083448.1"/>
</dbReference>
<reference evidence="3 4" key="1">
    <citation type="submission" date="2021-01" db="EMBL/GenBank/DDBJ databases">
        <title>Complete genome sequence of Pantoea eucrina OB49, a heavy metal tolerant bacterium with PGPR potential isolated from wheat in Algeria.</title>
        <authorList>
            <person name="Lekired A."/>
            <person name="Ouzari I.H."/>
        </authorList>
    </citation>
    <scope>NUCLEOTIDE SEQUENCE [LARGE SCALE GENOMIC DNA]</scope>
    <source>
        <strain evidence="3 4">OB49</strain>
    </source>
</reference>
<comment type="caution">
    <text evidence="3">The sequence shown here is derived from an EMBL/GenBank/DDBJ whole genome shotgun (WGS) entry which is preliminary data.</text>
</comment>
<dbReference type="PANTHER" id="PTHR12526">
    <property type="entry name" value="GLYCOSYLTRANSFERASE"/>
    <property type="match status" value="1"/>
</dbReference>
<dbReference type="PANTHER" id="PTHR12526:SF638">
    <property type="entry name" value="SPORE COAT PROTEIN SA"/>
    <property type="match status" value="1"/>
</dbReference>
<accession>A0ABS1Z671</accession>
<organism evidence="3 4">
    <name type="scientific">Pantoea eucrina</name>
    <dbReference type="NCBI Taxonomy" id="472693"/>
    <lineage>
        <taxon>Bacteria</taxon>
        <taxon>Pseudomonadati</taxon>
        <taxon>Pseudomonadota</taxon>
        <taxon>Gammaproteobacteria</taxon>
        <taxon>Enterobacterales</taxon>
        <taxon>Erwiniaceae</taxon>
        <taxon>Pantoea</taxon>
    </lineage>
</organism>
<evidence type="ECO:0000259" key="1">
    <source>
        <dbReference type="Pfam" id="PF00534"/>
    </source>
</evidence>
<dbReference type="Gene3D" id="3.40.50.2000">
    <property type="entry name" value="Glycogen Phosphorylase B"/>
    <property type="match status" value="2"/>
</dbReference>
<dbReference type="EMBL" id="JAFCXS010000006">
    <property type="protein sequence ID" value="MBM0747782.1"/>
    <property type="molecule type" value="Genomic_DNA"/>
</dbReference>
<dbReference type="SUPFAM" id="SSF53756">
    <property type="entry name" value="UDP-Glycosyltransferase/glycogen phosphorylase"/>
    <property type="match status" value="1"/>
</dbReference>
<feature type="domain" description="Glycosyl transferase family 1" evidence="1">
    <location>
        <begin position="178"/>
        <end position="346"/>
    </location>
</feature>
<evidence type="ECO:0000313" key="4">
    <source>
        <dbReference type="Proteomes" id="UP000809137"/>
    </source>
</evidence>
<dbReference type="Proteomes" id="UP000809137">
    <property type="component" value="Unassembled WGS sequence"/>
</dbReference>
<dbReference type="InterPro" id="IPR001296">
    <property type="entry name" value="Glyco_trans_1"/>
</dbReference>